<gene>
    <name evidence="2" type="ORF">Q8F55_004092</name>
</gene>
<feature type="region of interest" description="Disordered" evidence="1">
    <location>
        <begin position="688"/>
        <end position="711"/>
    </location>
</feature>
<feature type="region of interest" description="Disordered" evidence="1">
    <location>
        <begin position="274"/>
        <end position="329"/>
    </location>
</feature>
<accession>A0ABR3Q5U5</accession>
<feature type="compositionally biased region" description="Acidic residues" evidence="1">
    <location>
        <begin position="696"/>
        <end position="710"/>
    </location>
</feature>
<evidence type="ECO:0000256" key="1">
    <source>
        <dbReference type="SAM" id="MobiDB-lite"/>
    </source>
</evidence>
<feature type="compositionally biased region" description="Low complexity" evidence="1">
    <location>
        <begin position="629"/>
        <end position="657"/>
    </location>
</feature>
<evidence type="ECO:0000313" key="2">
    <source>
        <dbReference type="EMBL" id="KAL1410089.1"/>
    </source>
</evidence>
<keyword evidence="3" id="KW-1185">Reference proteome</keyword>
<dbReference type="Proteomes" id="UP001565368">
    <property type="component" value="Unassembled WGS sequence"/>
</dbReference>
<feature type="compositionally biased region" description="Pro residues" evidence="1">
    <location>
        <begin position="86"/>
        <end position="95"/>
    </location>
</feature>
<feature type="compositionally biased region" description="Pro residues" evidence="1">
    <location>
        <begin position="481"/>
        <end position="492"/>
    </location>
</feature>
<comment type="caution">
    <text evidence="2">The sequence shown here is derived from an EMBL/GenBank/DDBJ whole genome shotgun (WGS) entry which is preliminary data.</text>
</comment>
<feature type="compositionally biased region" description="Low complexity" evidence="1">
    <location>
        <begin position="441"/>
        <end position="454"/>
    </location>
</feature>
<feature type="region of interest" description="Disordered" evidence="1">
    <location>
        <begin position="54"/>
        <end position="194"/>
    </location>
</feature>
<proteinExistence type="predicted"/>
<reference evidence="2 3" key="1">
    <citation type="submission" date="2023-08" db="EMBL/GenBank/DDBJ databases">
        <title>Annotated Genome Sequence of Vanrija albida AlHP1.</title>
        <authorList>
            <person name="Herzog R."/>
        </authorList>
    </citation>
    <scope>NUCLEOTIDE SEQUENCE [LARGE SCALE GENOMIC DNA]</scope>
    <source>
        <strain evidence="2 3">AlHP1</strain>
    </source>
</reference>
<evidence type="ECO:0000313" key="3">
    <source>
        <dbReference type="Proteomes" id="UP001565368"/>
    </source>
</evidence>
<feature type="compositionally biased region" description="Polar residues" evidence="1">
    <location>
        <begin position="401"/>
        <end position="425"/>
    </location>
</feature>
<feature type="compositionally biased region" description="Low complexity" evidence="1">
    <location>
        <begin position="274"/>
        <end position="290"/>
    </location>
</feature>
<protein>
    <recommendedName>
        <fullName evidence="4">Proteophosphoglycan ppg4</fullName>
    </recommendedName>
</protein>
<name>A0ABR3Q5U5_9TREE</name>
<sequence>MTLLHASASAGPGPSTLAIAARPKPERTSSLPHAVPLPVSPVSILRKPSLPTISAPAQAPAASTLPTPTTAASSSMPSTPSGLSFPPLPPLPPYPLVSSSSKPQRKSAPPTSPPSRPADGNSGGSRVKTRRSRVSFREEVDVAAPADLPKHRPQAVQPAPQPPARPASAAAGYISGSPAARRPSADGDIRKMPRPVLKRVASSSLMITRPVSANDFDAFRPQTLRYPRVSPALARLSDSTFNPADVWDTNKATRAVKRSSASSVPSAPVSAITSLSSSSSSATSSPVVATQDHRGAPAHGTTPSVTATPPARKSRKPRSPVPSWGSTCPSLISSSHRASLASTLTAPSMTSLLLSPPSPGGDRASSFPDDIYGSPRTSPMVFAHDADAPELPEMPDLATLSKLQQSADSSDYTQVVSTSSMSQPSKLRLQPAPRVRRREPSTASTTPTESPAASKPRATERLLRLQSSLADLRMQRQSDSPVPPPLPSPPLPRSRKAPPSPTVAELAHATPRKSEWSSYREPEESDSESDLDLSLPLLNAALRSHVIPSSSRLLVQSSRKAKLADGEADTSLGWSGSESEEEEFSRTVARITLRKAAAATSAVPPPASRRLLHRPSLPVGRLHRFSQLSPPSDSSTGPTTPRPSSAMSSSSRSASGTAAMLSALVESKYGTSEALPRPKRFVEGWGAPEVLHDDDWPPDAVEEVDEDDEMPVPRAVLRSAIAA</sequence>
<organism evidence="2 3">
    <name type="scientific">Vanrija albida</name>
    <dbReference type="NCBI Taxonomy" id="181172"/>
    <lineage>
        <taxon>Eukaryota</taxon>
        <taxon>Fungi</taxon>
        <taxon>Dikarya</taxon>
        <taxon>Basidiomycota</taxon>
        <taxon>Agaricomycotina</taxon>
        <taxon>Tremellomycetes</taxon>
        <taxon>Trichosporonales</taxon>
        <taxon>Trichosporonaceae</taxon>
        <taxon>Vanrija</taxon>
    </lineage>
</organism>
<feature type="region of interest" description="Disordered" evidence="1">
    <location>
        <begin position="1"/>
        <end position="39"/>
    </location>
</feature>
<feature type="compositionally biased region" description="Basic and acidic residues" evidence="1">
    <location>
        <begin position="512"/>
        <end position="522"/>
    </location>
</feature>
<feature type="region of interest" description="Disordered" evidence="1">
    <location>
        <begin position="473"/>
        <end position="531"/>
    </location>
</feature>
<dbReference type="GeneID" id="95985135"/>
<feature type="compositionally biased region" description="Low complexity" evidence="1">
    <location>
        <begin position="54"/>
        <end position="85"/>
    </location>
</feature>
<dbReference type="EMBL" id="JBBXJM010000003">
    <property type="protein sequence ID" value="KAL1410089.1"/>
    <property type="molecule type" value="Genomic_DNA"/>
</dbReference>
<dbReference type="RefSeq" id="XP_069210033.1">
    <property type="nucleotide sequence ID" value="XM_069352615.1"/>
</dbReference>
<feature type="region of interest" description="Disordered" evidence="1">
    <location>
        <begin position="351"/>
        <end position="459"/>
    </location>
</feature>
<feature type="region of interest" description="Disordered" evidence="1">
    <location>
        <begin position="557"/>
        <end position="581"/>
    </location>
</feature>
<feature type="region of interest" description="Disordered" evidence="1">
    <location>
        <begin position="623"/>
        <end position="657"/>
    </location>
</feature>
<evidence type="ECO:0008006" key="4">
    <source>
        <dbReference type="Google" id="ProtNLM"/>
    </source>
</evidence>